<reference evidence="2" key="1">
    <citation type="submission" date="2021-06" db="EMBL/GenBank/DDBJ databases">
        <authorList>
            <person name="Kallberg Y."/>
            <person name="Tangrot J."/>
            <person name="Rosling A."/>
        </authorList>
    </citation>
    <scope>NUCLEOTIDE SEQUENCE</scope>
    <source>
        <strain evidence="2">CL551</strain>
    </source>
</reference>
<dbReference type="Proteomes" id="UP000789342">
    <property type="component" value="Unassembled WGS sequence"/>
</dbReference>
<evidence type="ECO:0000313" key="2">
    <source>
        <dbReference type="EMBL" id="CAG8544149.1"/>
    </source>
</evidence>
<proteinExistence type="predicted"/>
<dbReference type="EMBL" id="CAJVPV010003137">
    <property type="protein sequence ID" value="CAG8544149.1"/>
    <property type="molecule type" value="Genomic_DNA"/>
</dbReference>
<keyword evidence="1" id="KW-0175">Coiled coil</keyword>
<accession>A0A9N9AVS7</accession>
<keyword evidence="3" id="KW-1185">Reference proteome</keyword>
<sequence>MSTRVISFNDLRQEFRLSVIRLQADAKSEFERKAEKIQEEVSEMNEDEIEDYVRGKFQKLNSLFLERSIDLEEYVIGKKPQKPVKNPDETNEEYQERNKAYEDDLKSYKTFTTWSMNIIERLTDWLSELFDEIMNFFKNLWILIKCKFQDIYTSVRNFVERIAEKFSQLHKYLFR</sequence>
<organism evidence="2 3">
    <name type="scientific">Acaulospora morrowiae</name>
    <dbReference type="NCBI Taxonomy" id="94023"/>
    <lineage>
        <taxon>Eukaryota</taxon>
        <taxon>Fungi</taxon>
        <taxon>Fungi incertae sedis</taxon>
        <taxon>Mucoromycota</taxon>
        <taxon>Glomeromycotina</taxon>
        <taxon>Glomeromycetes</taxon>
        <taxon>Diversisporales</taxon>
        <taxon>Acaulosporaceae</taxon>
        <taxon>Acaulospora</taxon>
    </lineage>
</organism>
<protein>
    <submittedName>
        <fullName evidence="2">8884_t:CDS:1</fullName>
    </submittedName>
</protein>
<evidence type="ECO:0000256" key="1">
    <source>
        <dbReference type="SAM" id="Coils"/>
    </source>
</evidence>
<name>A0A9N9AVS7_9GLOM</name>
<dbReference type="OrthoDB" id="2436895at2759"/>
<comment type="caution">
    <text evidence="2">The sequence shown here is derived from an EMBL/GenBank/DDBJ whole genome shotgun (WGS) entry which is preliminary data.</text>
</comment>
<gene>
    <name evidence="2" type="ORF">AMORRO_LOCUS5269</name>
</gene>
<evidence type="ECO:0000313" key="3">
    <source>
        <dbReference type="Proteomes" id="UP000789342"/>
    </source>
</evidence>
<feature type="coiled-coil region" evidence="1">
    <location>
        <begin position="20"/>
        <end position="47"/>
    </location>
</feature>
<dbReference type="AlphaFoldDB" id="A0A9N9AVS7"/>